<comment type="caution">
    <text evidence="1">The sequence shown here is derived from an EMBL/GenBank/DDBJ whole genome shotgun (WGS) entry which is preliminary data.</text>
</comment>
<protein>
    <submittedName>
        <fullName evidence="1">Uncharacterized protein</fullName>
    </submittedName>
</protein>
<gene>
    <name evidence="1" type="ORF">H9876_03870</name>
</gene>
<dbReference type="EMBL" id="DXGK01000077">
    <property type="protein sequence ID" value="HIW70500.1"/>
    <property type="molecule type" value="Genomic_DNA"/>
</dbReference>
<reference evidence="1" key="2">
    <citation type="submission" date="2021-04" db="EMBL/GenBank/DDBJ databases">
        <authorList>
            <person name="Gilroy R."/>
        </authorList>
    </citation>
    <scope>NUCLEOTIDE SEQUENCE</scope>
    <source>
        <strain evidence="1">ChiHejej3B27-2180</strain>
    </source>
</reference>
<proteinExistence type="predicted"/>
<accession>A0A9D1U445</accession>
<sequence>MKQNSSCTALKPGAVFLLNGAKAVWMADRLMIHPIQHDAKHAIAGLL</sequence>
<evidence type="ECO:0000313" key="1">
    <source>
        <dbReference type="EMBL" id="HIW70500.1"/>
    </source>
</evidence>
<reference evidence="1" key="1">
    <citation type="journal article" date="2021" name="PeerJ">
        <title>Extensive microbial diversity within the chicken gut microbiome revealed by metagenomics and culture.</title>
        <authorList>
            <person name="Gilroy R."/>
            <person name="Ravi A."/>
            <person name="Getino M."/>
            <person name="Pursley I."/>
            <person name="Horton D.L."/>
            <person name="Alikhan N.F."/>
            <person name="Baker D."/>
            <person name="Gharbi K."/>
            <person name="Hall N."/>
            <person name="Watson M."/>
            <person name="Adriaenssens E.M."/>
            <person name="Foster-Nyarko E."/>
            <person name="Jarju S."/>
            <person name="Secka A."/>
            <person name="Antonio M."/>
            <person name="Oren A."/>
            <person name="Chaudhuri R.R."/>
            <person name="La Ragione R."/>
            <person name="Hildebrand F."/>
            <person name="Pallen M.J."/>
        </authorList>
    </citation>
    <scope>NUCLEOTIDE SEQUENCE</scope>
    <source>
        <strain evidence="1">ChiHejej3B27-2180</strain>
    </source>
</reference>
<evidence type="ECO:0000313" key="2">
    <source>
        <dbReference type="Proteomes" id="UP000886878"/>
    </source>
</evidence>
<dbReference type="Proteomes" id="UP000886878">
    <property type="component" value="Unassembled WGS sequence"/>
</dbReference>
<dbReference type="AlphaFoldDB" id="A0A9D1U445"/>
<name>A0A9D1U445_9LACO</name>
<organism evidence="1 2">
    <name type="scientific">Candidatus Limosilactobacillus merdipullorum</name>
    <dbReference type="NCBI Taxonomy" id="2838653"/>
    <lineage>
        <taxon>Bacteria</taxon>
        <taxon>Bacillati</taxon>
        <taxon>Bacillota</taxon>
        <taxon>Bacilli</taxon>
        <taxon>Lactobacillales</taxon>
        <taxon>Lactobacillaceae</taxon>
        <taxon>Limosilactobacillus</taxon>
    </lineage>
</organism>